<dbReference type="GO" id="GO:0000166">
    <property type="term" value="F:nucleotide binding"/>
    <property type="evidence" value="ECO:0007669"/>
    <property type="project" value="InterPro"/>
</dbReference>
<dbReference type="AlphaFoldDB" id="A0A5S9M2M4"/>
<dbReference type="PANTHER" id="PTHR11575:SF24">
    <property type="entry name" value="5'-NUCLEOTIDASE"/>
    <property type="match status" value="1"/>
</dbReference>
<dbReference type="Gene3D" id="3.60.21.10">
    <property type="match status" value="1"/>
</dbReference>
<dbReference type="PANTHER" id="PTHR11575">
    <property type="entry name" value="5'-NUCLEOTIDASE-RELATED"/>
    <property type="match status" value="1"/>
</dbReference>
<dbReference type="EMBL" id="AP021906">
    <property type="protein sequence ID" value="BBP87847.1"/>
    <property type="molecule type" value="Genomic_DNA"/>
</dbReference>
<reference evidence="2 3" key="1">
    <citation type="submission" date="2019-12" db="EMBL/GenBank/DDBJ databases">
        <title>Full genome sequence of a Bacillus safensis strain isolated from commercially available natto in Indonesia.</title>
        <authorList>
            <person name="Yoshida M."/>
            <person name="Uomi M."/>
            <person name="Waturangi D."/>
            <person name="Ekaputri J.J."/>
            <person name="Setiamarga D.H.E."/>
        </authorList>
    </citation>
    <scope>NUCLEOTIDE SEQUENCE [LARGE SCALE GENOMIC DNA]</scope>
    <source>
        <strain evidence="2 3">IDN1</strain>
    </source>
</reference>
<proteinExistence type="predicted"/>
<sequence length="259" mass="28800">MTNNYRASGGGGFPHLTQDKVVLASADENRQVLMDYIIEQKPSTQVRIKTGPLHQSKAQQSHSNLLLWLSRLLKKSSSVDFVRNASTDGLGVYKLAFKEDGTTEPPASDNWNLTVMHTNDTHAHLDDAARRATKIKEFRAESKNNILLDAGDVFSGDLYFTKWQGLADLKLMNLMKYDAMTFGNHEFDKGPSVLRQFLTGDASDVDAKNRHQFEKPAFPIVSSNVDVSKEKQLSGLVKKPATFKAGEKKKKGDLPIHPA</sequence>
<dbReference type="GO" id="GO:0046872">
    <property type="term" value="F:metal ion binding"/>
    <property type="evidence" value="ECO:0007669"/>
    <property type="project" value="InterPro"/>
</dbReference>
<feature type="domain" description="Calcineurin-like phosphoesterase" evidence="1">
    <location>
        <begin position="114"/>
        <end position="205"/>
    </location>
</feature>
<organism evidence="2 3">
    <name type="scientific">Bacillus safensis</name>
    <dbReference type="NCBI Taxonomy" id="561879"/>
    <lineage>
        <taxon>Bacteria</taxon>
        <taxon>Bacillati</taxon>
        <taxon>Bacillota</taxon>
        <taxon>Bacilli</taxon>
        <taxon>Bacillales</taxon>
        <taxon>Bacillaceae</taxon>
        <taxon>Bacillus</taxon>
    </lineage>
</organism>
<dbReference type="InterPro" id="IPR006146">
    <property type="entry name" value="5'-Nucleotdase_CS"/>
</dbReference>
<dbReference type="InterPro" id="IPR029052">
    <property type="entry name" value="Metallo-depent_PP-like"/>
</dbReference>
<evidence type="ECO:0000313" key="2">
    <source>
        <dbReference type="EMBL" id="BBP87847.1"/>
    </source>
</evidence>
<dbReference type="GO" id="GO:0030288">
    <property type="term" value="C:outer membrane-bounded periplasmic space"/>
    <property type="evidence" value="ECO:0007669"/>
    <property type="project" value="TreeGrafter"/>
</dbReference>
<dbReference type="SUPFAM" id="SSF56300">
    <property type="entry name" value="Metallo-dependent phosphatases"/>
    <property type="match status" value="1"/>
</dbReference>
<dbReference type="PROSITE" id="PS00785">
    <property type="entry name" value="5_NUCLEOTIDASE_1"/>
    <property type="match status" value="1"/>
</dbReference>
<evidence type="ECO:0000313" key="3">
    <source>
        <dbReference type="Proteomes" id="UP000464658"/>
    </source>
</evidence>
<dbReference type="Pfam" id="PF00149">
    <property type="entry name" value="Metallophos"/>
    <property type="match status" value="1"/>
</dbReference>
<dbReference type="InterPro" id="IPR036907">
    <property type="entry name" value="5'-Nucleotdase_C_sf"/>
</dbReference>
<dbReference type="GO" id="GO:0016788">
    <property type="term" value="F:hydrolase activity, acting on ester bonds"/>
    <property type="evidence" value="ECO:0007669"/>
    <property type="project" value="InterPro"/>
</dbReference>
<dbReference type="InterPro" id="IPR006179">
    <property type="entry name" value="5_nucleotidase/apyrase"/>
</dbReference>
<dbReference type="Gene3D" id="3.90.780.10">
    <property type="entry name" value="5'-Nucleotidase, C-terminal domain"/>
    <property type="match status" value="1"/>
</dbReference>
<dbReference type="SUPFAM" id="SSF55816">
    <property type="entry name" value="5'-nucleotidase (syn. UDP-sugar hydrolase), C-terminal domain"/>
    <property type="match status" value="1"/>
</dbReference>
<name>A0A5S9M2M4_BACIA</name>
<dbReference type="InterPro" id="IPR004843">
    <property type="entry name" value="Calcineurin-like_PHP"/>
</dbReference>
<dbReference type="Proteomes" id="UP000464658">
    <property type="component" value="Chromosome"/>
</dbReference>
<dbReference type="GO" id="GO:0009166">
    <property type="term" value="P:nucleotide catabolic process"/>
    <property type="evidence" value="ECO:0007669"/>
    <property type="project" value="InterPro"/>
</dbReference>
<protein>
    <recommendedName>
        <fullName evidence="1">Calcineurin-like phosphoesterase domain-containing protein</fullName>
    </recommendedName>
</protein>
<gene>
    <name evidence="2" type="ORF">BsIDN1_14650</name>
</gene>
<evidence type="ECO:0000259" key="1">
    <source>
        <dbReference type="Pfam" id="PF00149"/>
    </source>
</evidence>
<accession>A0A5S9M2M4</accession>